<dbReference type="Pfam" id="PF03731">
    <property type="entry name" value="Ku_N"/>
    <property type="match status" value="1"/>
</dbReference>
<dbReference type="InterPro" id="IPR016194">
    <property type="entry name" value="SPOC-like_C_dom_sf"/>
</dbReference>
<organism evidence="18">
    <name type="scientific">Lichtheimia ramosa</name>
    <dbReference type="NCBI Taxonomy" id="688394"/>
    <lineage>
        <taxon>Eukaryota</taxon>
        <taxon>Fungi</taxon>
        <taxon>Fungi incertae sedis</taxon>
        <taxon>Mucoromycota</taxon>
        <taxon>Mucoromycotina</taxon>
        <taxon>Mucoromycetes</taxon>
        <taxon>Mucorales</taxon>
        <taxon>Lichtheimiaceae</taxon>
        <taxon>Lichtheimia</taxon>
    </lineage>
</organism>
<keyword evidence="10" id="KW-0779">Telomere</keyword>
<protein>
    <recommendedName>
        <fullName evidence="4">ATP-dependent DNA helicase II subunit 2</fullName>
    </recommendedName>
    <alternativeName>
        <fullName evidence="15">ATP-dependent DNA helicase II subunit Ku80</fullName>
    </alternativeName>
</protein>
<evidence type="ECO:0000256" key="7">
    <source>
        <dbReference type="ARBA" id="ARBA00022801"/>
    </source>
</evidence>
<dbReference type="GO" id="GO:0003684">
    <property type="term" value="F:damaged DNA binding"/>
    <property type="evidence" value="ECO:0007669"/>
    <property type="project" value="InterPro"/>
</dbReference>
<keyword evidence="14" id="KW-0539">Nucleus</keyword>
<gene>
    <name evidence="18" type="ORF">LRAMOSA11287</name>
</gene>
<dbReference type="FunFam" id="1.10.1600.10:FF:000002">
    <property type="entry name" value="X-ray repair cross-complementing protein 5"/>
    <property type="match status" value="1"/>
</dbReference>
<dbReference type="GO" id="GO:0000723">
    <property type="term" value="P:telomere maintenance"/>
    <property type="evidence" value="ECO:0007669"/>
    <property type="project" value="InterPro"/>
</dbReference>
<keyword evidence="10" id="KW-0158">Chromosome</keyword>
<evidence type="ECO:0000259" key="17">
    <source>
        <dbReference type="SMART" id="SM00559"/>
    </source>
</evidence>
<keyword evidence="9" id="KW-0067">ATP-binding</keyword>
<keyword evidence="8" id="KW-0347">Helicase</keyword>
<dbReference type="GO" id="GO:0043564">
    <property type="term" value="C:Ku70:Ku80 complex"/>
    <property type="evidence" value="ECO:0007669"/>
    <property type="project" value="InterPro"/>
</dbReference>
<evidence type="ECO:0000256" key="5">
    <source>
        <dbReference type="ARBA" id="ARBA00022741"/>
    </source>
</evidence>
<dbReference type="Pfam" id="PF02735">
    <property type="entry name" value="Ku"/>
    <property type="match status" value="1"/>
</dbReference>
<keyword evidence="13" id="KW-0234">DNA repair</keyword>
<comment type="similarity">
    <text evidence="3">Belongs to the ku80 family.</text>
</comment>
<name>A0A077WT71_9FUNG</name>
<evidence type="ECO:0000256" key="12">
    <source>
        <dbReference type="ARBA" id="ARBA00023172"/>
    </source>
</evidence>
<evidence type="ECO:0000256" key="11">
    <source>
        <dbReference type="ARBA" id="ARBA00023125"/>
    </source>
</evidence>
<dbReference type="InterPro" id="IPR006164">
    <property type="entry name" value="DNA_bd_Ku70/Ku80"/>
</dbReference>
<evidence type="ECO:0000256" key="16">
    <source>
        <dbReference type="SAM" id="MobiDB-lite"/>
    </source>
</evidence>
<keyword evidence="7" id="KW-0378">Hydrolase</keyword>
<dbReference type="OrthoDB" id="30826at2759"/>
<evidence type="ECO:0000256" key="1">
    <source>
        <dbReference type="ARBA" id="ARBA00004123"/>
    </source>
</evidence>
<evidence type="ECO:0000256" key="13">
    <source>
        <dbReference type="ARBA" id="ARBA00023204"/>
    </source>
</evidence>
<dbReference type="Pfam" id="PF08785">
    <property type="entry name" value="Ku_PK_bind"/>
    <property type="match status" value="1"/>
</dbReference>
<comment type="subcellular location">
    <subcellularLocation>
        <location evidence="2">Chromosome</location>
        <location evidence="2">Telomere</location>
    </subcellularLocation>
    <subcellularLocation>
        <location evidence="1">Nucleus</location>
    </subcellularLocation>
</comment>
<feature type="domain" description="Ku" evidence="17">
    <location>
        <begin position="296"/>
        <end position="434"/>
    </location>
</feature>
<evidence type="ECO:0000256" key="9">
    <source>
        <dbReference type="ARBA" id="ARBA00022840"/>
    </source>
</evidence>
<keyword evidence="5" id="KW-0547">Nucleotide-binding</keyword>
<dbReference type="GO" id="GO:0000781">
    <property type="term" value="C:chromosome, telomeric region"/>
    <property type="evidence" value="ECO:0007669"/>
    <property type="project" value="UniProtKB-SubCell"/>
</dbReference>
<dbReference type="GO" id="GO:0004386">
    <property type="term" value="F:helicase activity"/>
    <property type="evidence" value="ECO:0007669"/>
    <property type="project" value="UniProtKB-KW"/>
</dbReference>
<dbReference type="EMBL" id="LK023341">
    <property type="protein sequence ID" value="CDS10801.1"/>
    <property type="molecule type" value="Genomic_DNA"/>
</dbReference>
<dbReference type="Gene3D" id="2.40.290.10">
    <property type="match status" value="1"/>
</dbReference>
<dbReference type="Gene3D" id="1.10.1600.10">
    <property type="match status" value="1"/>
</dbReference>
<dbReference type="GO" id="GO:0006310">
    <property type="term" value="P:DNA recombination"/>
    <property type="evidence" value="ECO:0007669"/>
    <property type="project" value="UniProtKB-KW"/>
</dbReference>
<evidence type="ECO:0000256" key="2">
    <source>
        <dbReference type="ARBA" id="ARBA00004574"/>
    </source>
</evidence>
<sequence>MPNHNRTVYQEAKDMIVSKLEDRILAGRKTDQTSVILAGTEGTDNIVATEKPGQYQHVTTLSDISQPDLALVRKLVNVPMIESDESAADMCDAIIVSIEVIRKHCRHLKYDKHIQVITTLDNEIDWLDIEAIQSMLKQENISITAMYVCFEGRCVGLDNTLKGKNNPSERQKLNAEHWEKFIKGVPNGELIDYEPVFTEMQRFRKKEVRPSPTYRGYLHLGDPATYPDTSLAISVNMYAHIYEAKVPTAKKWSAISRVVDSHNESGQLSHQVETEKKYTVKPADEANNEGEDTVMSKPVDEKDIQKAYRFGKTLITVSEEVEDYLKLHTEPEMTILGFYHSDAIPRDYLMSNVYVITAGSYNSAYAGMAISVLAQTMRKMSAVALVRHVSRANVPPKLAVLYPYFAENVDALHFVQVAYGGDVRQFAFNSLDKVLTASGKIIQSDHPYLPTKEMEDGMKDLIDMMDVETLDQGEDGYEYLDPEETYNPRLWLVNKAITTRALNPAAPIPEIDPRLSKQLEPIPKLLERSKESVSRLKRLLNIKQVDPKKKKRRYVANDQLAEEDHGDRRSVEDIVRGGEQEAKGVGSLLQKSRDVREISTANPVADFEDMVKNMNEDLVTEAVTQMSKMILQLVTTSFGDRQYGTAMDCLKVLRSTAAKENESEDFNRFMIQLKNTCDPGNPQSRRLDFWNLMKNEGITLITKEDAPDSEVTPEEAEAYLKEVDRAKDTLTSTPMEAMEEENDMDEDDDLFAMME</sequence>
<dbReference type="PANTHER" id="PTHR12604">
    <property type="entry name" value="KU AUTOANTIGEN DNA HELICASE"/>
    <property type="match status" value="1"/>
</dbReference>
<feature type="region of interest" description="Disordered" evidence="16">
    <location>
        <begin position="722"/>
        <end position="748"/>
    </location>
</feature>
<evidence type="ECO:0000256" key="4">
    <source>
        <dbReference type="ARBA" id="ARBA00021792"/>
    </source>
</evidence>
<dbReference type="CDD" id="cd00873">
    <property type="entry name" value="KU80"/>
    <property type="match status" value="1"/>
</dbReference>
<evidence type="ECO:0000256" key="15">
    <source>
        <dbReference type="ARBA" id="ARBA00031847"/>
    </source>
</evidence>
<dbReference type="SUPFAM" id="SSF101420">
    <property type="entry name" value="C-terminal domain of Ku80"/>
    <property type="match status" value="1"/>
</dbReference>
<dbReference type="AlphaFoldDB" id="A0A077WT71"/>
<dbReference type="Gene3D" id="3.40.50.410">
    <property type="entry name" value="von Willebrand factor, type A domain"/>
    <property type="match status" value="1"/>
</dbReference>
<evidence type="ECO:0000256" key="14">
    <source>
        <dbReference type="ARBA" id="ARBA00023242"/>
    </source>
</evidence>
<keyword evidence="11" id="KW-0238">DNA-binding</keyword>
<reference evidence="18" key="1">
    <citation type="journal article" date="2014" name="Genome Announc.">
        <title>De novo whole-genome sequence and genome annotation of Lichtheimia ramosa.</title>
        <authorList>
            <person name="Linde J."/>
            <person name="Schwartze V."/>
            <person name="Binder U."/>
            <person name="Lass-Florl C."/>
            <person name="Voigt K."/>
            <person name="Horn F."/>
        </authorList>
    </citation>
    <scope>NUCLEOTIDE SEQUENCE</scope>
    <source>
        <strain evidence="18">JMRC FSU:6197</strain>
    </source>
</reference>
<dbReference type="InterPro" id="IPR036494">
    <property type="entry name" value="Ku_C_sf"/>
</dbReference>
<evidence type="ECO:0000256" key="6">
    <source>
        <dbReference type="ARBA" id="ARBA00022763"/>
    </source>
</evidence>
<evidence type="ECO:0000256" key="8">
    <source>
        <dbReference type="ARBA" id="ARBA00022806"/>
    </source>
</evidence>
<dbReference type="SUPFAM" id="SSF53300">
    <property type="entry name" value="vWA-like"/>
    <property type="match status" value="1"/>
</dbReference>
<evidence type="ECO:0000256" key="3">
    <source>
        <dbReference type="ARBA" id="ARBA00007726"/>
    </source>
</evidence>
<dbReference type="InterPro" id="IPR014893">
    <property type="entry name" value="Ku_PK_bind"/>
</dbReference>
<dbReference type="GO" id="GO:0003690">
    <property type="term" value="F:double-stranded DNA binding"/>
    <property type="evidence" value="ECO:0007669"/>
    <property type="project" value="TreeGrafter"/>
</dbReference>
<dbReference type="Gene3D" id="1.25.40.240">
    <property type="entry name" value="Ku, C-terminal domain"/>
    <property type="match status" value="1"/>
</dbReference>
<dbReference type="InterPro" id="IPR024193">
    <property type="entry name" value="Ku80"/>
</dbReference>
<dbReference type="SMART" id="SM00559">
    <property type="entry name" value="Ku78"/>
    <property type="match status" value="1"/>
</dbReference>
<evidence type="ECO:0000256" key="10">
    <source>
        <dbReference type="ARBA" id="ARBA00022895"/>
    </source>
</evidence>
<proteinExistence type="inferred from homology"/>
<dbReference type="InterPro" id="IPR005161">
    <property type="entry name" value="Ku_N"/>
</dbReference>
<accession>A0A077WT71</accession>
<evidence type="ECO:0000313" key="18">
    <source>
        <dbReference type="EMBL" id="CDS10801.1"/>
    </source>
</evidence>
<dbReference type="InterPro" id="IPR036465">
    <property type="entry name" value="vWFA_dom_sf"/>
</dbReference>
<dbReference type="GO" id="GO:0016787">
    <property type="term" value="F:hydrolase activity"/>
    <property type="evidence" value="ECO:0007669"/>
    <property type="project" value="UniProtKB-KW"/>
</dbReference>
<dbReference type="SUPFAM" id="SSF100939">
    <property type="entry name" value="SPOC domain-like"/>
    <property type="match status" value="1"/>
</dbReference>
<dbReference type="PANTHER" id="PTHR12604:SF4">
    <property type="entry name" value="X-RAY REPAIR CROSS-COMPLEMENTING PROTEIN 5"/>
    <property type="match status" value="1"/>
</dbReference>
<dbReference type="GO" id="GO:0006303">
    <property type="term" value="P:double-strand break repair via nonhomologous end joining"/>
    <property type="evidence" value="ECO:0007669"/>
    <property type="project" value="InterPro"/>
</dbReference>
<keyword evidence="12" id="KW-0233">DNA recombination</keyword>
<feature type="compositionally biased region" description="Acidic residues" evidence="16">
    <location>
        <begin position="737"/>
        <end position="748"/>
    </location>
</feature>
<dbReference type="GO" id="GO:0042162">
    <property type="term" value="F:telomeric DNA binding"/>
    <property type="evidence" value="ECO:0007669"/>
    <property type="project" value="InterPro"/>
</dbReference>
<keyword evidence="6" id="KW-0227">DNA damage</keyword>
<dbReference type="GO" id="GO:0005524">
    <property type="term" value="F:ATP binding"/>
    <property type="evidence" value="ECO:0007669"/>
    <property type="project" value="UniProtKB-KW"/>
</dbReference>